<dbReference type="InterPro" id="IPR027624">
    <property type="entry name" value="TOMM_cyclo_SagD"/>
</dbReference>
<dbReference type="AlphaFoldDB" id="A0A3A4KQK7"/>
<dbReference type="Pfam" id="PF02624">
    <property type="entry name" value="YcaO"/>
    <property type="match status" value="1"/>
</dbReference>
<accession>A0A3A4KQK7</accession>
<dbReference type="PANTHER" id="PTHR37809">
    <property type="entry name" value="RIBOSOMAL PROTEIN S12 METHYLTHIOTRANSFERASE ACCESSORY FACTOR YCAO"/>
    <property type="match status" value="1"/>
</dbReference>
<dbReference type="NCBIfam" id="TIGR00702">
    <property type="entry name" value="YcaO-type kinase domain"/>
    <property type="match status" value="1"/>
</dbReference>
<evidence type="ECO:0000313" key="4">
    <source>
        <dbReference type="Proteomes" id="UP000266677"/>
    </source>
</evidence>
<feature type="compositionally biased region" description="Basic and acidic residues" evidence="1">
    <location>
        <begin position="652"/>
        <end position="665"/>
    </location>
</feature>
<organism evidence="3 4">
    <name type="scientific">Nocardia panacis</name>
    <dbReference type="NCBI Taxonomy" id="2340916"/>
    <lineage>
        <taxon>Bacteria</taxon>
        <taxon>Bacillati</taxon>
        <taxon>Actinomycetota</taxon>
        <taxon>Actinomycetes</taxon>
        <taxon>Mycobacteriales</taxon>
        <taxon>Nocardiaceae</taxon>
        <taxon>Nocardia</taxon>
    </lineage>
</organism>
<proteinExistence type="predicted"/>
<feature type="region of interest" description="Disordered" evidence="1">
    <location>
        <begin position="646"/>
        <end position="665"/>
    </location>
</feature>
<dbReference type="RefSeq" id="WP_120038578.1">
    <property type="nucleotide sequence ID" value="NZ_QZFU01000013.1"/>
</dbReference>
<feature type="domain" description="YcaO" evidence="2">
    <location>
        <begin position="383"/>
        <end position="746"/>
    </location>
</feature>
<dbReference type="InterPro" id="IPR003776">
    <property type="entry name" value="YcaO-like_dom"/>
</dbReference>
<evidence type="ECO:0000256" key="1">
    <source>
        <dbReference type="SAM" id="MobiDB-lite"/>
    </source>
</evidence>
<evidence type="ECO:0000313" key="3">
    <source>
        <dbReference type="EMBL" id="RJO78311.1"/>
    </source>
</evidence>
<dbReference type="Proteomes" id="UP000266677">
    <property type="component" value="Unassembled WGS sequence"/>
</dbReference>
<protein>
    <submittedName>
        <fullName evidence="3">Goadsporin biosynthetic protein</fullName>
    </submittedName>
</protein>
<dbReference type="Gene3D" id="3.30.1330.230">
    <property type="match status" value="2"/>
</dbReference>
<dbReference type="Gene3D" id="3.30.40.250">
    <property type="match status" value="1"/>
</dbReference>
<dbReference type="Gene3D" id="3.30.160.660">
    <property type="match status" value="1"/>
</dbReference>
<dbReference type="InterPro" id="IPR022291">
    <property type="entry name" value="Bacteriocin_synth_cyclodeHase"/>
</dbReference>
<evidence type="ECO:0000259" key="2">
    <source>
        <dbReference type="PROSITE" id="PS51664"/>
    </source>
</evidence>
<dbReference type="OrthoDB" id="2379922at2"/>
<comment type="caution">
    <text evidence="3">The sequence shown here is derived from an EMBL/GenBank/DDBJ whole genome shotgun (WGS) entry which is preliminary data.</text>
</comment>
<reference evidence="3 4" key="1">
    <citation type="submission" date="2018-09" db="EMBL/GenBank/DDBJ databases">
        <title>YIM PH21274 draft genome.</title>
        <authorList>
            <person name="Miao C."/>
        </authorList>
    </citation>
    <scope>NUCLEOTIDE SEQUENCE [LARGE SCALE GENOMIC DNA]</scope>
    <source>
        <strain evidence="3 4">YIM PH 21724</strain>
    </source>
</reference>
<dbReference type="NCBIfam" id="TIGR03604">
    <property type="entry name" value="TOMM_cyclo_SagD"/>
    <property type="match status" value="1"/>
</dbReference>
<dbReference type="Gene3D" id="3.40.50.720">
    <property type="entry name" value="NAD(P)-binding Rossmann-like Domain"/>
    <property type="match status" value="1"/>
</dbReference>
<keyword evidence="4" id="KW-1185">Reference proteome</keyword>
<sequence>MGSVLRFTRHLGVQTVAGDGVYVFSEGSRRTRLHGGLMERLAPFLLTGRSRGDISAALANDFDSDRLDSALARLVDAGLVVECDPEVDPRAGGYWELCGLDGDAAVARLRDRTVDVVGIGQVIDAEFAAAAMALGLQVGPGSPDLRVVLTDDYLRPELADHNRARLTDGGAWMPAKPVGSTVWIGPVFEPGRTGCWRCLSTYLESNQLVRSYLRQRTDAAGPPVAAEIGLPATRQLAAHMAALHAAQWLTGAEVGADRPSAPHTVMFTFDTIGWQWSRHVVRARPQCPECGDPDLQRRLQWDPVQLVSRPKIFTTDGGHRAKTPEALLAEYGSLISPITGPVTELVPSSAADDLFAYRAGANAAMSMTDISALHAGLRQSAGGKGMTDTQAKASALAEAIERFSGVYCGDEATVTARMDELDGAAIHPNSLQLYSDRQFAERAAWNAKKIPYQRVCDPFDPDDRIEWTPVWSLTHNATRYLPTANLFYDYPQQAGRFAFADSNGNAAGGCLEDAVLQGFLELVERDSVALWWYNRIQRPGIDLSGFDEPYFQRWQHRYRSLGREAWALDLTSDLGIPAVVALSRRIGAPREDILMGFGAHFDVKIAISRALTESNQFLGYDSTPVEDLTPELREWYTEATLDNQPYLVPADEPSRTSADYHDPSTDDLAEDVRLAQRIVENSGLEMLVLDQTRPDIGLPVVKVIVPGLRHFWTRYAPGRLYEVPVRMGWLPEPTPESELNPIGMFL</sequence>
<dbReference type="PANTHER" id="PTHR37809:SF1">
    <property type="entry name" value="RIBOSOMAL PROTEIN S12 METHYLTHIOTRANSFERASE ACCESSORY FACTOR YCAO"/>
    <property type="match status" value="1"/>
</dbReference>
<gene>
    <name evidence="3" type="ORF">D5S18_05185</name>
</gene>
<name>A0A3A4KQK7_9NOCA</name>
<dbReference type="NCBIfam" id="TIGR03882">
    <property type="entry name" value="cyclo_dehyd_2"/>
    <property type="match status" value="1"/>
</dbReference>
<dbReference type="EMBL" id="QZFU01000013">
    <property type="protein sequence ID" value="RJO78311.1"/>
    <property type="molecule type" value="Genomic_DNA"/>
</dbReference>
<dbReference type="PROSITE" id="PS51664">
    <property type="entry name" value="YCAO"/>
    <property type="match status" value="1"/>
</dbReference>
<dbReference type="Gene3D" id="3.90.930.60">
    <property type="match status" value="1"/>
</dbReference>